<evidence type="ECO:0000313" key="5">
    <source>
        <dbReference type="Proteomes" id="UP001620262"/>
    </source>
</evidence>
<dbReference type="InterPro" id="IPR011006">
    <property type="entry name" value="CheY-like_superfamily"/>
</dbReference>
<dbReference type="InterPro" id="IPR050595">
    <property type="entry name" value="Bact_response_regulator"/>
</dbReference>
<evidence type="ECO:0000313" key="4">
    <source>
        <dbReference type="EMBL" id="MFK3865954.1"/>
    </source>
</evidence>
<dbReference type="PROSITE" id="PS50110">
    <property type="entry name" value="RESPONSE_REGULATORY"/>
    <property type="match status" value="1"/>
</dbReference>
<keyword evidence="5" id="KW-1185">Reference proteome</keyword>
<dbReference type="PANTHER" id="PTHR44591">
    <property type="entry name" value="STRESS RESPONSE REGULATOR PROTEIN 1"/>
    <property type="match status" value="1"/>
</dbReference>
<dbReference type="Gene3D" id="3.40.50.2300">
    <property type="match status" value="1"/>
</dbReference>
<dbReference type="InterPro" id="IPR001789">
    <property type="entry name" value="Sig_transdc_resp-reg_receiver"/>
</dbReference>
<keyword evidence="1 2" id="KW-0597">Phosphoprotein</keyword>
<protein>
    <submittedName>
        <fullName evidence="4">Response regulator</fullName>
    </submittedName>
</protein>
<gene>
    <name evidence="4" type="ORF">ACI2JU_19080</name>
</gene>
<dbReference type="Proteomes" id="UP001620262">
    <property type="component" value="Unassembled WGS sequence"/>
</dbReference>
<proteinExistence type="predicted"/>
<evidence type="ECO:0000256" key="2">
    <source>
        <dbReference type="PROSITE-ProRule" id="PRU00169"/>
    </source>
</evidence>
<accession>A0ABW8L4F3</accession>
<feature type="modified residue" description="4-aspartylphosphate" evidence="2">
    <location>
        <position position="55"/>
    </location>
</feature>
<sequence length="75" mass="8444">MKDSTLILVVDDNLQNIELMQAYLEPKGYKTVTATGGQEALNILAQQPVDLILLDIMMPELLNTKMKKRVHTFNA</sequence>
<dbReference type="SUPFAM" id="SSF52172">
    <property type="entry name" value="CheY-like"/>
    <property type="match status" value="1"/>
</dbReference>
<name>A0ABW8L4F3_9GAMM</name>
<dbReference type="Pfam" id="PF00072">
    <property type="entry name" value="Response_reg"/>
    <property type="match status" value="1"/>
</dbReference>
<evidence type="ECO:0000259" key="3">
    <source>
        <dbReference type="PROSITE" id="PS50110"/>
    </source>
</evidence>
<dbReference type="PANTHER" id="PTHR44591:SF3">
    <property type="entry name" value="RESPONSE REGULATORY DOMAIN-CONTAINING PROTEIN"/>
    <property type="match status" value="1"/>
</dbReference>
<evidence type="ECO:0000256" key="1">
    <source>
        <dbReference type="ARBA" id="ARBA00022553"/>
    </source>
</evidence>
<feature type="domain" description="Response regulatory" evidence="3">
    <location>
        <begin position="6"/>
        <end position="75"/>
    </location>
</feature>
<organism evidence="4 5">
    <name type="scientific">Pseudoalteromonas rhizosphaerae</name>
    <dbReference type="NCBI Taxonomy" id="2518973"/>
    <lineage>
        <taxon>Bacteria</taxon>
        <taxon>Pseudomonadati</taxon>
        <taxon>Pseudomonadota</taxon>
        <taxon>Gammaproteobacteria</taxon>
        <taxon>Alteromonadales</taxon>
        <taxon>Pseudoalteromonadaceae</taxon>
        <taxon>Pseudoalteromonas</taxon>
    </lineage>
</organism>
<reference evidence="4 5" key="1">
    <citation type="submission" date="2024-11" db="EMBL/GenBank/DDBJ databases">
        <title>The Natural Products Discovery Center: Release of the First 8490 Sequenced Strains for Exploring Actinobacteria Biosynthetic Diversity.</title>
        <authorList>
            <person name="Kalkreuter E."/>
            <person name="Kautsar S.A."/>
            <person name="Yang D."/>
            <person name="Bader C.D."/>
            <person name="Teijaro C.N."/>
            <person name="Fluegel L."/>
            <person name="Davis C.M."/>
            <person name="Simpson J.R."/>
            <person name="Lauterbach L."/>
            <person name="Steele A.D."/>
            <person name="Gui C."/>
            <person name="Meng S."/>
            <person name="Li G."/>
            <person name="Viehrig K."/>
            <person name="Ye F."/>
            <person name="Su P."/>
            <person name="Kiefer A.F."/>
            <person name="Nichols A."/>
            <person name="Cepeda A.J."/>
            <person name="Yan W."/>
            <person name="Fan B."/>
            <person name="Jiang Y."/>
            <person name="Adhikari A."/>
            <person name="Zheng C.-J."/>
            <person name="Schuster L."/>
            <person name="Cowan T.M."/>
            <person name="Smanski M.J."/>
            <person name="Chevrette M.G."/>
            <person name="De Carvalho L.P.S."/>
            <person name="Shen B."/>
        </authorList>
    </citation>
    <scope>NUCLEOTIDE SEQUENCE [LARGE SCALE GENOMIC DNA]</scope>
    <source>
        <strain evidence="4 5">NPDC078403</strain>
    </source>
</reference>
<dbReference type="EMBL" id="JBJDOT010000033">
    <property type="protein sequence ID" value="MFK3865954.1"/>
    <property type="molecule type" value="Genomic_DNA"/>
</dbReference>
<comment type="caution">
    <text evidence="4">The sequence shown here is derived from an EMBL/GenBank/DDBJ whole genome shotgun (WGS) entry which is preliminary data.</text>
</comment>
<dbReference type="RefSeq" id="WP_404676216.1">
    <property type="nucleotide sequence ID" value="NZ_JBJDOT010000033.1"/>
</dbReference>